<dbReference type="PANTHER" id="PTHR36156:SF2">
    <property type="entry name" value="CUPIN TYPE-2 DOMAIN-CONTAINING PROTEIN"/>
    <property type="match status" value="1"/>
</dbReference>
<dbReference type="PANTHER" id="PTHR36156">
    <property type="entry name" value="SLR2101 PROTEIN"/>
    <property type="match status" value="1"/>
</dbReference>
<dbReference type="Pfam" id="PF07883">
    <property type="entry name" value="Cupin_2"/>
    <property type="match status" value="1"/>
</dbReference>
<dbReference type="InterPro" id="IPR011051">
    <property type="entry name" value="RmlC_Cupin_sf"/>
</dbReference>
<dbReference type="AlphaFoldDB" id="A0A1M5R5D3"/>
<proteinExistence type="predicted"/>
<sequence length="193" mass="20817">MNEQPNLFRRIVTGHDADGKAIIIPNLPPMTTQLIGGPGGPTFFEVWHTAETPALITAQPGAPDEDRLVLAPPGNGTRIRVIEFPPEGEEIRKLTGADALAKFKSMGNESASTSQAGAPHPLMHRTQTVDYGIVLEGEITMVLDRGETTLKAGDVIIQNGTNHAWANRSGKLCRMAFVLIDGRFSQEIAPTKK</sequence>
<dbReference type="InterPro" id="IPR013096">
    <property type="entry name" value="Cupin_2"/>
</dbReference>
<dbReference type="STRING" id="947013.SAMN04488109_3186"/>
<dbReference type="InterPro" id="IPR047142">
    <property type="entry name" value="OryJ/VirC-like"/>
</dbReference>
<evidence type="ECO:0000313" key="3">
    <source>
        <dbReference type="Proteomes" id="UP000184212"/>
    </source>
</evidence>
<dbReference type="RefSeq" id="WP_073135856.1">
    <property type="nucleotide sequence ID" value="NZ_FQWQ01000002.1"/>
</dbReference>
<evidence type="ECO:0000259" key="1">
    <source>
        <dbReference type="Pfam" id="PF07883"/>
    </source>
</evidence>
<accession>A0A1M5R5D3</accession>
<evidence type="ECO:0000313" key="2">
    <source>
        <dbReference type="EMBL" id="SHH21189.1"/>
    </source>
</evidence>
<dbReference type="Gene3D" id="2.60.120.10">
    <property type="entry name" value="Jelly Rolls"/>
    <property type="match status" value="1"/>
</dbReference>
<dbReference type="CDD" id="cd02231">
    <property type="entry name" value="cupin_BLL6423-like"/>
    <property type="match status" value="1"/>
</dbReference>
<dbReference type="InterPro" id="IPR014710">
    <property type="entry name" value="RmlC-like_jellyroll"/>
</dbReference>
<dbReference type="EMBL" id="FQWQ01000002">
    <property type="protein sequence ID" value="SHH21189.1"/>
    <property type="molecule type" value="Genomic_DNA"/>
</dbReference>
<dbReference type="SUPFAM" id="SSF51182">
    <property type="entry name" value="RmlC-like cupins"/>
    <property type="match status" value="1"/>
</dbReference>
<dbReference type="Proteomes" id="UP000184212">
    <property type="component" value="Unassembled WGS sequence"/>
</dbReference>
<name>A0A1M5R5D3_9BACT</name>
<organism evidence="2 3">
    <name type="scientific">Chryseolinea serpens</name>
    <dbReference type="NCBI Taxonomy" id="947013"/>
    <lineage>
        <taxon>Bacteria</taxon>
        <taxon>Pseudomonadati</taxon>
        <taxon>Bacteroidota</taxon>
        <taxon>Cytophagia</taxon>
        <taxon>Cytophagales</taxon>
        <taxon>Fulvivirgaceae</taxon>
        <taxon>Chryseolinea</taxon>
    </lineage>
</organism>
<reference evidence="2 3" key="1">
    <citation type="submission" date="2016-11" db="EMBL/GenBank/DDBJ databases">
        <authorList>
            <person name="Jaros S."/>
            <person name="Januszkiewicz K."/>
            <person name="Wedrychowicz H."/>
        </authorList>
    </citation>
    <scope>NUCLEOTIDE SEQUENCE [LARGE SCALE GENOMIC DNA]</scope>
    <source>
        <strain evidence="2 3">DSM 24574</strain>
    </source>
</reference>
<feature type="domain" description="Cupin type-2" evidence="1">
    <location>
        <begin position="116"/>
        <end position="178"/>
    </location>
</feature>
<protein>
    <submittedName>
        <fullName evidence="2">Cupin domain-containing protein</fullName>
    </submittedName>
</protein>
<keyword evidence="3" id="KW-1185">Reference proteome</keyword>
<gene>
    <name evidence="2" type="ORF">SAMN04488109_3186</name>
</gene>
<dbReference type="OrthoDB" id="713485at2"/>